<dbReference type="InterPro" id="IPR035093">
    <property type="entry name" value="RelE/ParE_toxin_dom_sf"/>
</dbReference>
<comment type="caution">
    <text evidence="2">The sequence shown here is derived from an EMBL/GenBank/DDBJ whole genome shotgun (WGS) entry which is preliminary data.</text>
</comment>
<evidence type="ECO:0000313" key="3">
    <source>
        <dbReference type="Proteomes" id="UP001255185"/>
    </source>
</evidence>
<name>A0ABU1TKT9_9FLAO</name>
<keyword evidence="1" id="KW-1277">Toxin-antitoxin system</keyword>
<accession>A0ABU1TKT9</accession>
<dbReference type="EMBL" id="JAVDVI010000001">
    <property type="protein sequence ID" value="MDR6966483.1"/>
    <property type="molecule type" value="Genomic_DNA"/>
</dbReference>
<dbReference type="Gene3D" id="3.30.2310.20">
    <property type="entry name" value="RelE-like"/>
    <property type="match status" value="1"/>
</dbReference>
<gene>
    <name evidence="2" type="ORF">J2X31_000476</name>
</gene>
<protein>
    <submittedName>
        <fullName evidence="2">Plasmid stabilization system protein ParE</fullName>
    </submittedName>
</protein>
<dbReference type="RefSeq" id="WP_310024093.1">
    <property type="nucleotide sequence ID" value="NZ_JAVDVI010000001.1"/>
</dbReference>
<dbReference type="Proteomes" id="UP001255185">
    <property type="component" value="Unassembled WGS sequence"/>
</dbReference>
<organism evidence="2 3">
    <name type="scientific">Flavobacterium arsenatis</name>
    <dbReference type="NCBI Taxonomy" id="1484332"/>
    <lineage>
        <taxon>Bacteria</taxon>
        <taxon>Pseudomonadati</taxon>
        <taxon>Bacteroidota</taxon>
        <taxon>Flavobacteriia</taxon>
        <taxon>Flavobacteriales</taxon>
        <taxon>Flavobacteriaceae</taxon>
        <taxon>Flavobacterium</taxon>
    </lineage>
</organism>
<dbReference type="InterPro" id="IPR007712">
    <property type="entry name" value="RelE/ParE_toxin"/>
</dbReference>
<evidence type="ECO:0000313" key="2">
    <source>
        <dbReference type="EMBL" id="MDR6966483.1"/>
    </source>
</evidence>
<sequence>MRELTFSKRSINEIREISEYIEAKFSQRIKMEFLEKLQLNLDYIASNPENFQKAEYEDLRKCVVTKQTTIFYKIASKNKIHIVSIFDTRQNPKKIKK</sequence>
<proteinExistence type="predicted"/>
<evidence type="ECO:0000256" key="1">
    <source>
        <dbReference type="ARBA" id="ARBA00022649"/>
    </source>
</evidence>
<reference evidence="2 3" key="1">
    <citation type="submission" date="2023-07" db="EMBL/GenBank/DDBJ databases">
        <title>Sorghum-associated microbial communities from plants grown in Nebraska, USA.</title>
        <authorList>
            <person name="Schachtman D."/>
        </authorList>
    </citation>
    <scope>NUCLEOTIDE SEQUENCE [LARGE SCALE GENOMIC DNA]</scope>
    <source>
        <strain evidence="2 3">3773</strain>
    </source>
</reference>
<keyword evidence="3" id="KW-1185">Reference proteome</keyword>
<dbReference type="Pfam" id="PF05016">
    <property type="entry name" value="ParE_toxin"/>
    <property type="match status" value="1"/>
</dbReference>